<gene>
    <name evidence="1" type="ORF">DUNSADRAFT_2912</name>
    <name evidence="2" type="ORF">DUNSADRAFT_5616</name>
</gene>
<protein>
    <recommendedName>
        <fullName evidence="4">Secreted protein</fullName>
    </recommendedName>
</protein>
<evidence type="ECO:0000313" key="2">
    <source>
        <dbReference type="EMBL" id="KAF5836657.1"/>
    </source>
</evidence>
<proteinExistence type="predicted"/>
<reference evidence="1" key="1">
    <citation type="submission" date="2017-08" db="EMBL/GenBank/DDBJ databases">
        <authorList>
            <person name="Polle J.E."/>
            <person name="Barry K."/>
            <person name="Cushman J."/>
            <person name="Schmutz J."/>
            <person name="Tran D."/>
            <person name="Hathwaick L.T."/>
            <person name="Yim W.C."/>
            <person name="Jenkins J."/>
            <person name="Mckie-Krisberg Z.M."/>
            <person name="Prochnik S."/>
            <person name="Lindquist E."/>
            <person name="Dockter R.B."/>
            <person name="Adam C."/>
            <person name="Molina H."/>
            <person name="Bunkerborg J."/>
            <person name="Jin E."/>
            <person name="Buchheim M."/>
            <person name="Magnuson J."/>
        </authorList>
    </citation>
    <scope>NUCLEOTIDE SEQUENCE</scope>
    <source>
        <strain evidence="1">CCAP 19/18</strain>
    </source>
</reference>
<comment type="caution">
    <text evidence="1">The sequence shown here is derived from an EMBL/GenBank/DDBJ whole genome shotgun (WGS) entry which is preliminary data.</text>
</comment>
<dbReference type="EMBL" id="MU069649">
    <property type="protein sequence ID" value="KAF5836657.1"/>
    <property type="molecule type" value="Genomic_DNA"/>
</dbReference>
<dbReference type="Proteomes" id="UP000815325">
    <property type="component" value="Unassembled WGS sequence"/>
</dbReference>
<evidence type="ECO:0000313" key="1">
    <source>
        <dbReference type="EMBL" id="KAF5826493.1"/>
    </source>
</evidence>
<name>A0ABQ7FVX4_DUNSA</name>
<evidence type="ECO:0008006" key="4">
    <source>
        <dbReference type="Google" id="ProtNLM"/>
    </source>
</evidence>
<accession>A0ABQ7FVX4</accession>
<organism evidence="1 3">
    <name type="scientific">Dunaliella salina</name>
    <name type="common">Green alga</name>
    <name type="synonym">Protococcus salinus</name>
    <dbReference type="NCBI Taxonomy" id="3046"/>
    <lineage>
        <taxon>Eukaryota</taxon>
        <taxon>Viridiplantae</taxon>
        <taxon>Chlorophyta</taxon>
        <taxon>core chlorophytes</taxon>
        <taxon>Chlorophyceae</taxon>
        <taxon>CS clade</taxon>
        <taxon>Chlamydomonadales</taxon>
        <taxon>Dunaliellaceae</taxon>
        <taxon>Dunaliella</taxon>
    </lineage>
</organism>
<evidence type="ECO:0000313" key="3">
    <source>
        <dbReference type="Proteomes" id="UP000815325"/>
    </source>
</evidence>
<dbReference type="EMBL" id="MU070882">
    <property type="protein sequence ID" value="KAF5826493.1"/>
    <property type="molecule type" value="Genomic_DNA"/>
</dbReference>
<keyword evidence="3" id="KW-1185">Reference proteome</keyword>
<reference evidence="1" key="2">
    <citation type="submission" date="2020-06" db="EMBL/GenBank/DDBJ databases">
        <authorList>
            <consortium name="DOE Joint Genome Institute"/>
            <person name="Calhoun S."/>
            <person name="Polle J.E."/>
            <person name="Mckie-Krisberg Z."/>
            <person name="Prochnik S."/>
            <person name="Neofotis P."/>
            <person name="Yim W.C."/>
            <person name="Hathwaik L.T."/>
            <person name="Jenkins J."/>
            <person name="Molina H."/>
            <person name="Bunkenborg J."/>
            <person name="Grigoriev I.V."/>
            <person name="Barry K."/>
            <person name="Schmutz J."/>
            <person name="Jin E."/>
            <person name="Cushman J.C."/>
            <person name="Magnuson J.K."/>
        </authorList>
    </citation>
    <scope>NUCLEOTIDE SEQUENCE</scope>
    <source>
        <strain evidence="1">CCAP 19/18</strain>
    </source>
</reference>
<sequence length="75" mass="8843">MKILILSAICVMLMMTLRMNNMCYLSVLTLMFATLEGNMHLCLMDMPFPSQLRSLKRHRSCMHLTMFHRMPCVLF</sequence>